<gene>
    <name evidence="2" type="ORF">HNR30_000889</name>
</gene>
<evidence type="ECO:0000313" key="2">
    <source>
        <dbReference type="EMBL" id="MBA2889554.1"/>
    </source>
</evidence>
<dbReference type="Proteomes" id="UP000530928">
    <property type="component" value="Unassembled WGS sequence"/>
</dbReference>
<accession>A0A7W0HN95</accession>
<evidence type="ECO:0000313" key="3">
    <source>
        <dbReference type="Proteomes" id="UP000530928"/>
    </source>
</evidence>
<proteinExistence type="predicted"/>
<comment type="caution">
    <text evidence="2">The sequence shown here is derived from an EMBL/GenBank/DDBJ whole genome shotgun (WGS) entry which is preliminary data.</text>
</comment>
<feature type="transmembrane region" description="Helical" evidence="1">
    <location>
        <begin position="70"/>
        <end position="89"/>
    </location>
</feature>
<keyword evidence="1" id="KW-0812">Transmembrane</keyword>
<reference evidence="2 3" key="1">
    <citation type="submission" date="2020-07" db="EMBL/GenBank/DDBJ databases">
        <title>Genomic Encyclopedia of Type Strains, Phase IV (KMG-IV): sequencing the most valuable type-strain genomes for metagenomic binning, comparative biology and taxonomic classification.</title>
        <authorList>
            <person name="Goeker M."/>
        </authorList>
    </citation>
    <scope>NUCLEOTIDE SEQUENCE [LARGE SCALE GENOMIC DNA]</scope>
    <source>
        <strain evidence="2 3">DSM 45533</strain>
    </source>
</reference>
<keyword evidence="3" id="KW-1185">Reference proteome</keyword>
<feature type="transmembrane region" description="Helical" evidence="1">
    <location>
        <begin position="43"/>
        <end position="64"/>
    </location>
</feature>
<name>A0A7W0HN95_9ACTN</name>
<evidence type="ECO:0000256" key="1">
    <source>
        <dbReference type="SAM" id="Phobius"/>
    </source>
</evidence>
<dbReference type="EMBL" id="JACDUR010000001">
    <property type="protein sequence ID" value="MBA2889554.1"/>
    <property type="molecule type" value="Genomic_DNA"/>
</dbReference>
<sequence length="97" mass="10481">MKRVTVERRPAPVGRVVLERAADPHGHDPLSVARVKAAQLRQALATVAVVLGVLVGLPLLVAALDGPTGWAVLTLAAQPLWMAIAVWQLRRAERLER</sequence>
<protein>
    <submittedName>
        <fullName evidence="2">Uncharacterized protein</fullName>
    </submittedName>
</protein>
<keyword evidence="1" id="KW-1133">Transmembrane helix</keyword>
<organism evidence="2 3">
    <name type="scientific">Nonomuraea soli</name>
    <dbReference type="NCBI Taxonomy" id="1032476"/>
    <lineage>
        <taxon>Bacteria</taxon>
        <taxon>Bacillati</taxon>
        <taxon>Actinomycetota</taxon>
        <taxon>Actinomycetes</taxon>
        <taxon>Streptosporangiales</taxon>
        <taxon>Streptosporangiaceae</taxon>
        <taxon>Nonomuraea</taxon>
    </lineage>
</organism>
<dbReference type="RefSeq" id="WP_181608336.1">
    <property type="nucleotide sequence ID" value="NZ_BAABAM010000001.1"/>
</dbReference>
<keyword evidence="1" id="KW-0472">Membrane</keyword>
<dbReference type="AlphaFoldDB" id="A0A7W0HN95"/>